<dbReference type="InterPro" id="IPR020845">
    <property type="entry name" value="AMP-binding_CS"/>
</dbReference>
<name>A0A3N0CGV3_9ACTN</name>
<dbReference type="GO" id="GO:0031956">
    <property type="term" value="F:medium-chain fatty acid-CoA ligase activity"/>
    <property type="evidence" value="ECO:0007669"/>
    <property type="project" value="TreeGrafter"/>
</dbReference>
<dbReference type="PANTHER" id="PTHR43201:SF32">
    <property type="entry name" value="2-SUCCINYLBENZOATE--COA LIGASE, CHLOROPLASTIC_PEROXISOMAL"/>
    <property type="match status" value="1"/>
</dbReference>
<proteinExistence type="predicted"/>
<comment type="caution">
    <text evidence="3">The sequence shown here is derived from an EMBL/GenBank/DDBJ whole genome shotgun (WGS) entry which is preliminary data.</text>
</comment>
<protein>
    <submittedName>
        <fullName evidence="3">Long-chain fatty acid--CoA ligase</fullName>
    </submittedName>
</protein>
<dbReference type="EMBL" id="RJSE01000007">
    <property type="protein sequence ID" value="RNL62461.1"/>
    <property type="molecule type" value="Genomic_DNA"/>
</dbReference>
<evidence type="ECO:0000259" key="1">
    <source>
        <dbReference type="Pfam" id="PF00501"/>
    </source>
</evidence>
<dbReference type="InterPro" id="IPR045851">
    <property type="entry name" value="AMP-bd_C_sf"/>
</dbReference>
<dbReference type="InterPro" id="IPR000873">
    <property type="entry name" value="AMP-dep_synth/lig_dom"/>
</dbReference>
<dbReference type="PROSITE" id="PS00455">
    <property type="entry name" value="AMP_BINDING"/>
    <property type="match status" value="1"/>
</dbReference>
<dbReference type="Pfam" id="PF00501">
    <property type="entry name" value="AMP-binding"/>
    <property type="match status" value="1"/>
</dbReference>
<organism evidence="3 4">
    <name type="scientific">Nocardioides marmoriginsengisoli</name>
    <dbReference type="NCBI Taxonomy" id="661483"/>
    <lineage>
        <taxon>Bacteria</taxon>
        <taxon>Bacillati</taxon>
        <taxon>Actinomycetota</taxon>
        <taxon>Actinomycetes</taxon>
        <taxon>Propionibacteriales</taxon>
        <taxon>Nocardioidaceae</taxon>
        <taxon>Nocardioides</taxon>
    </lineage>
</organism>
<reference evidence="3 4" key="1">
    <citation type="submission" date="2018-11" db="EMBL/GenBank/DDBJ databases">
        <authorList>
            <person name="Li F."/>
        </authorList>
    </citation>
    <scope>NUCLEOTIDE SEQUENCE [LARGE SCALE GENOMIC DNA]</scope>
    <source>
        <strain evidence="3 4">Gsoil 097</strain>
    </source>
</reference>
<sequence>MVMGAERVSYGELLGRAVALRAGMAERGLEPGDRVAVMSRHAVDFVALYFATAASGITMVPLSYWHREGEQREVLAIARPDLVVCEREFEAQVAGLAAEVGAPVVVVEDGRHGDDEVSPPWTALYGEVPAGADPDARPLVAGHPHMMIFTSGTTGTPKGALLSEARTVESAYGMSLALGLRRDDVYIDCFRTFHSGSWDHLKLYFLVGASIVLIRDFDAAVVVEKIQRERVTVVLAGGTMLRLFMDSAPFAGADLSSLRLVYAGAYADGTGLADEFMGRLREHNPEVAFAATYGLTEFGPYVTLMTPDEVALNPAAVGRPIPGVRVELVDDDGNLVPRGTAGEVVAFGPSFDGYLDRPEETAESRLAGGLRTGDIAIEDEHGFLVLVDRKKDIVRSGAHNIFSAQVETGLAGHEAVAEVAVVGVPDPVLVETVCAVVVLAGAFADADPSEVASSIQERVRSQLAGYNVPKFVVAVDALPRNSNGKVLKRELREALRDLATTGEPDVAAVKPRWISRGEHDD</sequence>
<dbReference type="Gene3D" id="3.40.50.12780">
    <property type="entry name" value="N-terminal domain of ligase-like"/>
    <property type="match status" value="1"/>
</dbReference>
<dbReference type="Gene3D" id="3.30.300.30">
    <property type="match status" value="1"/>
</dbReference>
<dbReference type="InterPro" id="IPR025110">
    <property type="entry name" value="AMP-bd_C"/>
</dbReference>
<dbReference type="PANTHER" id="PTHR43201">
    <property type="entry name" value="ACYL-COA SYNTHETASE"/>
    <property type="match status" value="1"/>
</dbReference>
<keyword evidence="4" id="KW-1185">Reference proteome</keyword>
<dbReference type="Pfam" id="PF13193">
    <property type="entry name" value="AMP-binding_C"/>
    <property type="match status" value="1"/>
</dbReference>
<evidence type="ECO:0000313" key="4">
    <source>
        <dbReference type="Proteomes" id="UP000267128"/>
    </source>
</evidence>
<dbReference type="Proteomes" id="UP000267128">
    <property type="component" value="Unassembled WGS sequence"/>
</dbReference>
<evidence type="ECO:0000259" key="2">
    <source>
        <dbReference type="Pfam" id="PF13193"/>
    </source>
</evidence>
<gene>
    <name evidence="3" type="ORF">EFK50_11860</name>
</gene>
<dbReference type="SUPFAM" id="SSF56801">
    <property type="entry name" value="Acetyl-CoA synthetase-like"/>
    <property type="match status" value="1"/>
</dbReference>
<dbReference type="AlphaFoldDB" id="A0A3N0CGV3"/>
<evidence type="ECO:0000313" key="3">
    <source>
        <dbReference type="EMBL" id="RNL62461.1"/>
    </source>
</evidence>
<dbReference type="GO" id="GO:0006631">
    <property type="term" value="P:fatty acid metabolic process"/>
    <property type="evidence" value="ECO:0007669"/>
    <property type="project" value="TreeGrafter"/>
</dbReference>
<accession>A0A3N0CGV3</accession>
<keyword evidence="3" id="KW-0436">Ligase</keyword>
<feature type="domain" description="AMP-dependent synthetase/ligase" evidence="1">
    <location>
        <begin position="4"/>
        <end position="351"/>
    </location>
</feature>
<dbReference type="InterPro" id="IPR042099">
    <property type="entry name" value="ANL_N_sf"/>
</dbReference>
<feature type="domain" description="AMP-binding enzyme C-terminal" evidence="2">
    <location>
        <begin position="406"/>
        <end position="485"/>
    </location>
</feature>